<sequence>MLLDFFLQVDDIKGESKDAHHKDQIDALGFSWQLANNTPPHSGGAGAGKAQFGDLVITKKVDAASIPLTIIAATGKHLKKVRLEICRSGMPNSILYTISLRDVLISAVTQSGHGSDNMLTEILSFNYTTIEWVYYTQDAKGGVTPTKGGFDLKKNTKI</sequence>
<reference evidence="1 2" key="1">
    <citation type="submission" date="2024-06" db="EMBL/GenBank/DDBJ databases">
        <title>Chitinophaga defluvii sp. nov., isolated from municipal sewage.</title>
        <authorList>
            <person name="Zhang L."/>
        </authorList>
    </citation>
    <scope>NUCLEOTIDE SEQUENCE [LARGE SCALE GENOMIC DNA]</scope>
    <source>
        <strain evidence="1 2">H8</strain>
    </source>
</reference>
<dbReference type="PANTHER" id="PTHR36152">
    <property type="entry name" value="CYTOPLASMIC PROTEIN-RELATED"/>
    <property type="match status" value="1"/>
</dbReference>
<dbReference type="Pfam" id="PF05638">
    <property type="entry name" value="T6SS_HCP"/>
    <property type="match status" value="1"/>
</dbReference>
<keyword evidence="2" id="KW-1185">Reference proteome</keyword>
<dbReference type="InterPro" id="IPR036624">
    <property type="entry name" value="Hcp1-lik_sf"/>
</dbReference>
<organism evidence="1 2">
    <name type="scientific">Chitinophaga defluvii</name>
    <dbReference type="NCBI Taxonomy" id="3163343"/>
    <lineage>
        <taxon>Bacteria</taxon>
        <taxon>Pseudomonadati</taxon>
        <taxon>Bacteroidota</taxon>
        <taxon>Chitinophagia</taxon>
        <taxon>Chitinophagales</taxon>
        <taxon>Chitinophagaceae</taxon>
        <taxon>Chitinophaga</taxon>
    </lineage>
</organism>
<comment type="caution">
    <text evidence="1">The sequence shown here is derived from an EMBL/GenBank/DDBJ whole genome shotgun (WGS) entry which is preliminary data.</text>
</comment>
<dbReference type="InterPro" id="IPR053165">
    <property type="entry name" value="HSI-I_assembly_Hcp1"/>
</dbReference>
<protein>
    <submittedName>
        <fullName evidence="1">Type VI secretion system tube protein Hcp</fullName>
    </submittedName>
</protein>
<dbReference type="SUPFAM" id="SSF141452">
    <property type="entry name" value="Hcp1-like"/>
    <property type="match status" value="1"/>
</dbReference>
<gene>
    <name evidence="1" type="ORF">ABR189_27895</name>
</gene>
<evidence type="ECO:0000313" key="1">
    <source>
        <dbReference type="EMBL" id="MET7001237.1"/>
    </source>
</evidence>
<dbReference type="Proteomes" id="UP001549749">
    <property type="component" value="Unassembled WGS sequence"/>
</dbReference>
<dbReference type="Gene3D" id="2.30.110.20">
    <property type="entry name" value="Hcp1-like"/>
    <property type="match status" value="1"/>
</dbReference>
<dbReference type="InterPro" id="IPR008514">
    <property type="entry name" value="T6SS_Hcp"/>
</dbReference>
<dbReference type="PANTHER" id="PTHR36152:SF5">
    <property type="entry name" value="PROTEIN HCP1"/>
    <property type="match status" value="1"/>
</dbReference>
<dbReference type="NCBIfam" id="TIGR03344">
    <property type="entry name" value="VI_effect_Hcp1"/>
    <property type="match status" value="1"/>
</dbReference>
<dbReference type="RefSeq" id="WP_354663809.1">
    <property type="nucleotide sequence ID" value="NZ_JBEXAC010000003.1"/>
</dbReference>
<dbReference type="EMBL" id="JBEXAC010000003">
    <property type="protein sequence ID" value="MET7001237.1"/>
    <property type="molecule type" value="Genomic_DNA"/>
</dbReference>
<proteinExistence type="predicted"/>
<evidence type="ECO:0000313" key="2">
    <source>
        <dbReference type="Proteomes" id="UP001549749"/>
    </source>
</evidence>
<name>A0ABV2TDY9_9BACT</name>
<accession>A0ABV2TDY9</accession>